<dbReference type="InterPro" id="IPR029063">
    <property type="entry name" value="SAM-dependent_MTases_sf"/>
</dbReference>
<keyword evidence="4" id="KW-0949">S-adenosyl-L-methionine</keyword>
<feature type="domain" description="DUF3696" evidence="8">
    <location>
        <begin position="804"/>
        <end position="851"/>
    </location>
</feature>
<dbReference type="InterPro" id="IPR051537">
    <property type="entry name" value="DNA_Adenine_Mtase"/>
</dbReference>
<evidence type="ECO:0000313" key="11">
    <source>
        <dbReference type="Proteomes" id="UP000319927"/>
    </source>
</evidence>
<dbReference type="SUPFAM" id="SSF53335">
    <property type="entry name" value="S-adenosyl-L-methionine-dependent methyltransferases"/>
    <property type="match status" value="1"/>
</dbReference>
<dbReference type="GO" id="GO:0005524">
    <property type="term" value="F:ATP binding"/>
    <property type="evidence" value="ECO:0007669"/>
    <property type="project" value="InterPro"/>
</dbReference>
<keyword evidence="11" id="KW-1185">Reference proteome</keyword>
<sequence length="855" mass="93636">MRHPARGAWSELALASPERKAELLPRLFPFDDTDGWRVDRSDSFCLALEELVKIVDRLDAADLDGLRRTVAVTFDAVLNALEERGGHSKAEFAEFTTPRSVAELLAALTVEAGDDVHDPACGSGNILLAAHASAPDVRVTGNDANARAALRARMRLYIHDVYQWVNVGDAFEEFEPSSADVVLAQPPWGLRKEYDSKRLFARYLQGTETASRSAVTQPGDLAWLALALGTLKRGGRAAVVLTPNSVFPPHTASQEELLARDAVEAIISLPGGLFRHTVVPTVIWLLRNAATKKCRNKVLFIDAESTIEATGKGELELPPQAIGKLASLVRRYRQTGTVDADGFLARIVPTIDIDCRQGLHPRRFLDDPPPEAVTHPAPERTMLTQIQIANFKAFGPNGTIDLAPLTLLYGANSAGKSSVIQAMLLLKQSMARDGLVTQGPLANAGGFPAVVHQHAAAWVSLGLTYGVLPSWLPPEGTVDPTLLRTVAWSFATDTLASGALNTTRFAFGSHVLQFDADDNLLRTDLEHAAELFRDIGLGALIYPFSEDRARGDVAKWQRNQENNARRALRALRTGGSDLPLRRHGLLPGPEPLLSRSLQVMPGFQDHNLATAYAGRVARIASGISSEVQQLLESLVWLGPLRSAPRRVYDRTSTGSDPGDGMHTAMFLFDHLSAVEQVNEWMARLEVPYSMEVVPLNSGYAANLVGDLVTIVLTDQRSGVRVTPADVGFGISQILPIVVELLSRRESIIMIEQPETHLHPRLQSRVADLFIETAQAGGRGNQLIIETHSEHIVLRLQRRIREGVLDASDVAVIYIDQDDRGRAVVHRLRLDSEGNFVDEWPHGFFDERLDDMFGAF</sequence>
<feature type="domain" description="DNA methylase adenine-specific" evidence="7">
    <location>
        <begin position="89"/>
        <end position="332"/>
    </location>
</feature>
<dbReference type="EMBL" id="VIXA01000001">
    <property type="protein sequence ID" value="TWG28112.1"/>
    <property type="molecule type" value="Genomic_DNA"/>
</dbReference>
<evidence type="ECO:0000256" key="3">
    <source>
        <dbReference type="ARBA" id="ARBA00022679"/>
    </source>
</evidence>
<feature type="domain" description="Endonuclease GajA/Old nuclease/RecF-like AAA" evidence="9">
    <location>
        <begin position="711"/>
        <end position="792"/>
    </location>
</feature>
<keyword evidence="2 10" id="KW-0489">Methyltransferase</keyword>
<dbReference type="GO" id="GO:0016887">
    <property type="term" value="F:ATP hydrolysis activity"/>
    <property type="evidence" value="ECO:0007669"/>
    <property type="project" value="InterPro"/>
</dbReference>
<comment type="caution">
    <text evidence="10">The sequence shown here is derived from an EMBL/GenBank/DDBJ whole genome shotgun (WGS) entry which is preliminary data.</text>
</comment>
<dbReference type="SUPFAM" id="SSF52540">
    <property type="entry name" value="P-loop containing nucleoside triphosphate hydrolases"/>
    <property type="match status" value="1"/>
</dbReference>
<dbReference type="InterPro" id="IPR022532">
    <property type="entry name" value="DUF3696"/>
</dbReference>
<evidence type="ECO:0000259" key="9">
    <source>
        <dbReference type="Pfam" id="PF13175"/>
    </source>
</evidence>
<dbReference type="InterPro" id="IPR003356">
    <property type="entry name" value="DNA_methylase_A-5"/>
</dbReference>
<protein>
    <recommendedName>
        <fullName evidence="1">site-specific DNA-methyltransferase (adenine-specific)</fullName>
        <ecNumber evidence="1">2.1.1.72</ecNumber>
    </recommendedName>
</protein>
<evidence type="ECO:0000259" key="8">
    <source>
        <dbReference type="Pfam" id="PF12476"/>
    </source>
</evidence>
<accession>A0A561WW70</accession>
<dbReference type="Pfam" id="PF02384">
    <property type="entry name" value="N6_Mtase"/>
    <property type="match status" value="1"/>
</dbReference>
<dbReference type="GO" id="GO:0032259">
    <property type="term" value="P:methylation"/>
    <property type="evidence" value="ECO:0007669"/>
    <property type="project" value="UniProtKB-KW"/>
</dbReference>
<keyword evidence="5" id="KW-0680">Restriction system</keyword>
<evidence type="ECO:0000256" key="6">
    <source>
        <dbReference type="ARBA" id="ARBA00047942"/>
    </source>
</evidence>
<dbReference type="GO" id="GO:0009007">
    <property type="term" value="F:site-specific DNA-methyltransferase (adenine-specific) activity"/>
    <property type="evidence" value="ECO:0007669"/>
    <property type="project" value="UniProtKB-EC"/>
</dbReference>
<evidence type="ECO:0000259" key="7">
    <source>
        <dbReference type="Pfam" id="PF02384"/>
    </source>
</evidence>
<dbReference type="Pfam" id="PF12476">
    <property type="entry name" value="DUF3696"/>
    <property type="match status" value="1"/>
</dbReference>
<dbReference type="Gene3D" id="3.40.50.300">
    <property type="entry name" value="P-loop containing nucleotide triphosphate hydrolases"/>
    <property type="match status" value="1"/>
</dbReference>
<dbReference type="GO" id="GO:0003677">
    <property type="term" value="F:DNA binding"/>
    <property type="evidence" value="ECO:0007669"/>
    <property type="project" value="InterPro"/>
</dbReference>
<dbReference type="AlphaFoldDB" id="A0A561WW70"/>
<evidence type="ECO:0000256" key="1">
    <source>
        <dbReference type="ARBA" id="ARBA00011900"/>
    </source>
</evidence>
<keyword evidence="3" id="KW-0808">Transferase</keyword>
<evidence type="ECO:0000256" key="5">
    <source>
        <dbReference type="ARBA" id="ARBA00022747"/>
    </source>
</evidence>
<dbReference type="PANTHER" id="PTHR42933:SF3">
    <property type="entry name" value="TYPE I RESTRICTION ENZYME MJAVIII METHYLASE SUBUNIT"/>
    <property type="match status" value="1"/>
</dbReference>
<dbReference type="InterPro" id="IPR027417">
    <property type="entry name" value="P-loop_NTPase"/>
</dbReference>
<comment type="catalytic activity">
    <reaction evidence="6">
        <text>a 2'-deoxyadenosine in DNA + S-adenosyl-L-methionine = an N(6)-methyl-2'-deoxyadenosine in DNA + S-adenosyl-L-homocysteine + H(+)</text>
        <dbReference type="Rhea" id="RHEA:15197"/>
        <dbReference type="Rhea" id="RHEA-COMP:12418"/>
        <dbReference type="Rhea" id="RHEA-COMP:12419"/>
        <dbReference type="ChEBI" id="CHEBI:15378"/>
        <dbReference type="ChEBI" id="CHEBI:57856"/>
        <dbReference type="ChEBI" id="CHEBI:59789"/>
        <dbReference type="ChEBI" id="CHEBI:90615"/>
        <dbReference type="ChEBI" id="CHEBI:90616"/>
        <dbReference type="EC" id="2.1.1.72"/>
    </reaction>
</comment>
<dbReference type="Gene3D" id="3.40.50.150">
    <property type="entry name" value="Vaccinia Virus protein VP39"/>
    <property type="match status" value="1"/>
</dbReference>
<dbReference type="PANTHER" id="PTHR42933">
    <property type="entry name" value="SLR6095 PROTEIN"/>
    <property type="match status" value="1"/>
</dbReference>
<name>A0A561WW70_9ACTN</name>
<proteinExistence type="predicted"/>
<evidence type="ECO:0000313" key="10">
    <source>
        <dbReference type="EMBL" id="TWG28112.1"/>
    </source>
</evidence>
<evidence type="ECO:0000256" key="2">
    <source>
        <dbReference type="ARBA" id="ARBA00022603"/>
    </source>
</evidence>
<gene>
    <name evidence="10" type="ORF">FHX75_111263</name>
</gene>
<organism evidence="10 11">
    <name type="scientific">Micromonospora palomenae</name>
    <dbReference type="NCBI Taxonomy" id="1461247"/>
    <lineage>
        <taxon>Bacteria</taxon>
        <taxon>Bacillati</taxon>
        <taxon>Actinomycetota</taxon>
        <taxon>Actinomycetes</taxon>
        <taxon>Micromonosporales</taxon>
        <taxon>Micromonosporaceae</taxon>
        <taxon>Micromonospora</taxon>
    </lineage>
</organism>
<dbReference type="InterPro" id="IPR041685">
    <property type="entry name" value="AAA_GajA/Old/RecF-like"/>
</dbReference>
<evidence type="ECO:0000256" key="4">
    <source>
        <dbReference type="ARBA" id="ARBA00022691"/>
    </source>
</evidence>
<dbReference type="Proteomes" id="UP000319927">
    <property type="component" value="Unassembled WGS sequence"/>
</dbReference>
<dbReference type="GO" id="GO:0008170">
    <property type="term" value="F:N-methyltransferase activity"/>
    <property type="evidence" value="ECO:0007669"/>
    <property type="project" value="InterPro"/>
</dbReference>
<dbReference type="PRINTS" id="PR00507">
    <property type="entry name" value="N12N6MTFRASE"/>
</dbReference>
<dbReference type="EC" id="2.1.1.72" evidence="1"/>
<dbReference type="Pfam" id="PF13175">
    <property type="entry name" value="AAA_15"/>
    <property type="match status" value="1"/>
</dbReference>
<dbReference type="GO" id="GO:0009307">
    <property type="term" value="P:DNA restriction-modification system"/>
    <property type="evidence" value="ECO:0007669"/>
    <property type="project" value="UniProtKB-KW"/>
</dbReference>
<reference evidence="10 11" key="1">
    <citation type="submission" date="2019-06" db="EMBL/GenBank/DDBJ databases">
        <title>Sequencing the genomes of 1000 actinobacteria strains.</title>
        <authorList>
            <person name="Klenk H.-P."/>
        </authorList>
    </citation>
    <scope>NUCLEOTIDE SEQUENCE [LARGE SCALE GENOMIC DNA]</scope>
    <source>
        <strain evidence="10 11">DSM 102131</strain>
    </source>
</reference>